<evidence type="ECO:0000313" key="8">
    <source>
        <dbReference type="Proteomes" id="UP000004810"/>
    </source>
</evidence>
<proteinExistence type="predicted"/>
<dbReference type="AlphaFoldDB" id="J9E5W0"/>
<dbReference type="Gene3D" id="1.10.510.10">
    <property type="entry name" value="Transferase(Phosphotransferase) domain 1"/>
    <property type="match status" value="1"/>
</dbReference>
<name>J9E5W0_WUCBA</name>
<accession>J9E5W0</accession>
<dbReference type="SUPFAM" id="SSF56112">
    <property type="entry name" value="Protein kinase-like (PK-like)"/>
    <property type="match status" value="1"/>
</dbReference>
<feature type="domain" description="Protein kinase" evidence="6">
    <location>
        <begin position="1"/>
        <end position="104"/>
    </location>
</feature>
<keyword evidence="1" id="KW-0723">Serine/threonine-protein kinase</keyword>
<dbReference type="PROSITE" id="PS50011">
    <property type="entry name" value="PROTEIN_KINASE_DOM"/>
    <property type="match status" value="1"/>
</dbReference>
<evidence type="ECO:0000256" key="4">
    <source>
        <dbReference type="ARBA" id="ARBA00022777"/>
    </source>
</evidence>
<keyword evidence="5" id="KW-0067">ATP-binding</keyword>
<dbReference type="Proteomes" id="UP000004810">
    <property type="component" value="Unassembled WGS sequence"/>
</dbReference>
<feature type="non-terminal residue" evidence="7">
    <location>
        <position position="1"/>
    </location>
</feature>
<sequence>STFIGTPNYMAPEVVLGHTRHGRKADIWSVGCTLVEMLTAKSPWNNLEPMAIIFNIAKHNPSYQLPLDVDPILSYLISMTFERDVDKRPSALQLLNNFDFDKFLNTS</sequence>
<evidence type="ECO:0000259" key="6">
    <source>
        <dbReference type="PROSITE" id="PS50011"/>
    </source>
</evidence>
<dbReference type="Pfam" id="PF00069">
    <property type="entry name" value="Pkinase"/>
    <property type="match status" value="1"/>
</dbReference>
<evidence type="ECO:0000313" key="7">
    <source>
        <dbReference type="EMBL" id="EJW77661.1"/>
    </source>
</evidence>
<dbReference type="InterPro" id="IPR000719">
    <property type="entry name" value="Prot_kinase_dom"/>
</dbReference>
<evidence type="ECO:0000256" key="2">
    <source>
        <dbReference type="ARBA" id="ARBA00022679"/>
    </source>
</evidence>
<keyword evidence="2" id="KW-0808">Transferase</keyword>
<protein>
    <recommendedName>
        <fullName evidence="6">Protein kinase domain-containing protein</fullName>
    </recommendedName>
</protein>
<reference evidence="8" key="1">
    <citation type="submission" date="2012-08" db="EMBL/GenBank/DDBJ databases">
        <title>The Genome Sequence of Wuchereria bancrofti.</title>
        <authorList>
            <person name="Nutman T.B."/>
            <person name="Fink D.L."/>
            <person name="Russ C."/>
            <person name="Young S."/>
            <person name="Zeng Q."/>
            <person name="Koehrsen M."/>
            <person name="Alvarado L."/>
            <person name="Berlin A."/>
            <person name="Chapman S.B."/>
            <person name="Chen Z."/>
            <person name="Freedman E."/>
            <person name="Gellesch M."/>
            <person name="Goldberg J."/>
            <person name="Griggs A."/>
            <person name="Gujja S."/>
            <person name="Heilman E.R."/>
            <person name="Heiman D."/>
            <person name="Hepburn T."/>
            <person name="Howarth C."/>
            <person name="Jen D."/>
            <person name="Larson L."/>
            <person name="Lewis B."/>
            <person name="Mehta T."/>
            <person name="Park D."/>
            <person name="Pearson M."/>
            <person name="Roberts A."/>
            <person name="Saif S."/>
            <person name="Shea T."/>
            <person name="Shenoy N."/>
            <person name="Sisk P."/>
            <person name="Stolte C."/>
            <person name="Sykes S."/>
            <person name="Walk T."/>
            <person name="White J."/>
            <person name="Yandava C."/>
            <person name="Haas B."/>
            <person name="Henn M.R."/>
            <person name="Nusbaum C."/>
            <person name="Birren B."/>
        </authorList>
    </citation>
    <scope>NUCLEOTIDE SEQUENCE [LARGE SCALE GENOMIC DNA]</scope>
    <source>
        <strain evidence="8">NA</strain>
    </source>
</reference>
<comment type="caution">
    <text evidence="7">The sequence shown here is derived from an EMBL/GenBank/DDBJ whole genome shotgun (WGS) entry which is preliminary data.</text>
</comment>
<keyword evidence="4" id="KW-0418">Kinase</keyword>
<dbReference type="GO" id="GO:0005524">
    <property type="term" value="F:ATP binding"/>
    <property type="evidence" value="ECO:0007669"/>
    <property type="project" value="UniProtKB-KW"/>
</dbReference>
<keyword evidence="3" id="KW-0547">Nucleotide-binding</keyword>
<dbReference type="InterPro" id="IPR011009">
    <property type="entry name" value="Kinase-like_dom_sf"/>
</dbReference>
<evidence type="ECO:0000256" key="1">
    <source>
        <dbReference type="ARBA" id="ARBA00022527"/>
    </source>
</evidence>
<organism evidence="7 8">
    <name type="scientific">Wuchereria bancrofti</name>
    <dbReference type="NCBI Taxonomy" id="6293"/>
    <lineage>
        <taxon>Eukaryota</taxon>
        <taxon>Metazoa</taxon>
        <taxon>Ecdysozoa</taxon>
        <taxon>Nematoda</taxon>
        <taxon>Chromadorea</taxon>
        <taxon>Rhabditida</taxon>
        <taxon>Spirurina</taxon>
        <taxon>Spiruromorpha</taxon>
        <taxon>Filarioidea</taxon>
        <taxon>Onchocercidae</taxon>
        <taxon>Wuchereria</taxon>
    </lineage>
</organism>
<dbReference type="EMBL" id="ADBV01007505">
    <property type="protein sequence ID" value="EJW77661.1"/>
    <property type="molecule type" value="Genomic_DNA"/>
</dbReference>
<evidence type="ECO:0000256" key="3">
    <source>
        <dbReference type="ARBA" id="ARBA00022741"/>
    </source>
</evidence>
<gene>
    <name evidence="7" type="ORF">WUBG_11433</name>
</gene>
<evidence type="ECO:0000256" key="5">
    <source>
        <dbReference type="ARBA" id="ARBA00022840"/>
    </source>
</evidence>
<dbReference type="GO" id="GO:0004674">
    <property type="term" value="F:protein serine/threonine kinase activity"/>
    <property type="evidence" value="ECO:0007669"/>
    <property type="project" value="UniProtKB-KW"/>
</dbReference>
<dbReference type="PANTHER" id="PTHR11584">
    <property type="entry name" value="SERINE/THREONINE PROTEIN KINASE"/>
    <property type="match status" value="1"/>
</dbReference>
<dbReference type="PANTHER" id="PTHR11584:SF369">
    <property type="entry name" value="MITOGEN-ACTIVATED PROTEIN KINASE KINASE KINASE 19-RELATED"/>
    <property type="match status" value="1"/>
</dbReference>